<dbReference type="InterPro" id="IPR020568">
    <property type="entry name" value="Ribosomal_Su5_D2-typ_SF"/>
</dbReference>
<dbReference type="EC" id="2.7.7.8" evidence="1"/>
<dbReference type="PANTHER" id="PTHR11252:SF0">
    <property type="entry name" value="POLYRIBONUCLEOTIDE NUCLEOTIDYLTRANSFERASE 1, MITOCHONDRIAL"/>
    <property type="match status" value="1"/>
</dbReference>
<reference evidence="1" key="1">
    <citation type="submission" date="2019-05" db="EMBL/GenBank/DDBJ databases">
        <authorList>
            <consortium name="Pathogen Informatics"/>
        </authorList>
    </citation>
    <scope>NUCLEOTIDE SEQUENCE [LARGE SCALE GENOMIC DNA]</scope>
    <source>
        <strain evidence="1">NCTC12965</strain>
    </source>
</reference>
<dbReference type="GO" id="GO:0000175">
    <property type="term" value="F:3'-5'-RNA exonuclease activity"/>
    <property type="evidence" value="ECO:0007669"/>
    <property type="project" value="TreeGrafter"/>
</dbReference>
<keyword evidence="1" id="KW-0548">Nucleotidyltransferase</keyword>
<evidence type="ECO:0000313" key="1">
    <source>
        <dbReference type="EMBL" id="VTR21028.1"/>
    </source>
</evidence>
<organism evidence="1">
    <name type="scientific">Serratia fonticola</name>
    <dbReference type="NCBI Taxonomy" id="47917"/>
    <lineage>
        <taxon>Bacteria</taxon>
        <taxon>Pseudomonadati</taxon>
        <taxon>Pseudomonadota</taxon>
        <taxon>Gammaproteobacteria</taxon>
        <taxon>Enterobacterales</taxon>
        <taxon>Yersiniaceae</taxon>
        <taxon>Serratia</taxon>
    </lineage>
</organism>
<dbReference type="InterPro" id="IPR027408">
    <property type="entry name" value="PNPase/RNase_PH_dom_sf"/>
</dbReference>
<accession>A0A4V6Z267</accession>
<dbReference type="Gene3D" id="3.30.230.70">
    <property type="entry name" value="GHMP Kinase, N-terminal domain"/>
    <property type="match status" value="1"/>
</dbReference>
<protein>
    <submittedName>
        <fullName evidence="1">Polyribonucleotide nucleotidyltransferase</fullName>
        <ecNumber evidence="1">2.7.7.8</ecNumber>
    </submittedName>
</protein>
<dbReference type="GO" id="GO:0005829">
    <property type="term" value="C:cytosol"/>
    <property type="evidence" value="ECO:0007669"/>
    <property type="project" value="TreeGrafter"/>
</dbReference>
<dbReference type="AlphaFoldDB" id="A0A4V6Z267"/>
<dbReference type="GO" id="GO:0004654">
    <property type="term" value="F:polyribonucleotide nucleotidyltransferase activity"/>
    <property type="evidence" value="ECO:0007669"/>
    <property type="project" value="UniProtKB-EC"/>
</dbReference>
<sequence length="71" mass="8315">MKLRRWLPPLWVPARDAQNIDELMGEKTDSFLFHYNFPPYSVGETGMVGSPKRREIGHRSSGKTWRFSYDA</sequence>
<dbReference type="InterPro" id="IPR012162">
    <property type="entry name" value="PNPase"/>
</dbReference>
<dbReference type="PANTHER" id="PTHR11252">
    <property type="entry name" value="POLYRIBONUCLEOTIDE NUCLEOTIDYLTRANSFERASE"/>
    <property type="match status" value="1"/>
</dbReference>
<keyword evidence="1" id="KW-0808">Transferase</keyword>
<dbReference type="GO" id="GO:0003723">
    <property type="term" value="F:RNA binding"/>
    <property type="evidence" value="ECO:0007669"/>
    <property type="project" value="InterPro"/>
</dbReference>
<name>A0A4V6Z267_SERFO</name>
<proteinExistence type="predicted"/>
<dbReference type="GO" id="GO:0006402">
    <property type="term" value="P:mRNA catabolic process"/>
    <property type="evidence" value="ECO:0007669"/>
    <property type="project" value="InterPro"/>
</dbReference>
<dbReference type="EMBL" id="CABEEZ010000021">
    <property type="protein sequence ID" value="VTR21028.1"/>
    <property type="molecule type" value="Genomic_DNA"/>
</dbReference>
<dbReference type="SUPFAM" id="SSF54211">
    <property type="entry name" value="Ribosomal protein S5 domain 2-like"/>
    <property type="match status" value="1"/>
</dbReference>
<gene>
    <name evidence="1" type="primary">pnp_4</name>
    <name evidence="1" type="ORF">NCTC12965_01198</name>
</gene>